<dbReference type="EMBL" id="CDHN01000002">
    <property type="protein sequence ID" value="CEJ86769.1"/>
    <property type="molecule type" value="Genomic_DNA"/>
</dbReference>
<proteinExistence type="inferred from homology"/>
<keyword evidence="4" id="KW-0378">Hydrolase</keyword>
<gene>
    <name evidence="10" type="ORF">VHEMI04200</name>
</gene>
<dbReference type="SMART" id="SM00730">
    <property type="entry name" value="PSN"/>
    <property type="match status" value="1"/>
</dbReference>
<feature type="transmembrane region" description="Helical" evidence="9">
    <location>
        <begin position="282"/>
        <end position="303"/>
    </location>
</feature>
<evidence type="ECO:0000256" key="6">
    <source>
        <dbReference type="ARBA" id="ARBA00022989"/>
    </source>
</evidence>
<evidence type="ECO:0000256" key="2">
    <source>
        <dbReference type="ARBA" id="ARBA00006859"/>
    </source>
</evidence>
<evidence type="ECO:0000256" key="1">
    <source>
        <dbReference type="ARBA" id="ARBA00004477"/>
    </source>
</evidence>
<evidence type="ECO:0008006" key="12">
    <source>
        <dbReference type="Google" id="ProtNLM"/>
    </source>
</evidence>
<dbReference type="Pfam" id="PF04258">
    <property type="entry name" value="Peptidase_A22B"/>
    <property type="match status" value="1"/>
</dbReference>
<keyword evidence="11" id="KW-1185">Reference proteome</keyword>
<organism evidence="10 11">
    <name type="scientific">[Torrubiella] hemipterigena</name>
    <dbReference type="NCBI Taxonomy" id="1531966"/>
    <lineage>
        <taxon>Eukaryota</taxon>
        <taxon>Fungi</taxon>
        <taxon>Dikarya</taxon>
        <taxon>Ascomycota</taxon>
        <taxon>Pezizomycotina</taxon>
        <taxon>Sordariomycetes</taxon>
        <taxon>Hypocreomycetidae</taxon>
        <taxon>Hypocreales</taxon>
        <taxon>Clavicipitaceae</taxon>
        <taxon>Clavicipitaceae incertae sedis</taxon>
        <taxon>'Torrubiella' clade</taxon>
    </lineage>
</organism>
<evidence type="ECO:0000256" key="9">
    <source>
        <dbReference type="SAM" id="Phobius"/>
    </source>
</evidence>
<evidence type="ECO:0000256" key="4">
    <source>
        <dbReference type="ARBA" id="ARBA00022801"/>
    </source>
</evidence>
<dbReference type="GO" id="GO:0006465">
    <property type="term" value="P:signal peptide processing"/>
    <property type="evidence" value="ECO:0007669"/>
    <property type="project" value="TreeGrafter"/>
</dbReference>
<reference evidence="10 11" key="1">
    <citation type="journal article" date="2015" name="Genome Announc.">
        <title>Draft Genome Sequence and Gene Annotation of the Entomopathogenic Fungus Verticillium hemipterigenum.</title>
        <authorList>
            <person name="Horn F."/>
            <person name="Habel A."/>
            <person name="Scharf D.H."/>
            <person name="Dworschak J."/>
            <person name="Brakhage A.A."/>
            <person name="Guthke R."/>
            <person name="Hertweck C."/>
            <person name="Linde J."/>
        </authorList>
    </citation>
    <scope>NUCLEOTIDE SEQUENCE [LARGE SCALE GENOMIC DNA]</scope>
</reference>
<evidence type="ECO:0000256" key="8">
    <source>
        <dbReference type="SAM" id="MobiDB-lite"/>
    </source>
</evidence>
<evidence type="ECO:0000256" key="3">
    <source>
        <dbReference type="ARBA" id="ARBA00022692"/>
    </source>
</evidence>
<dbReference type="GO" id="GO:0098553">
    <property type="term" value="C:lumenal side of endoplasmic reticulum membrane"/>
    <property type="evidence" value="ECO:0007669"/>
    <property type="project" value="TreeGrafter"/>
</dbReference>
<dbReference type="InterPro" id="IPR007369">
    <property type="entry name" value="Peptidase_A22B_SPP"/>
</dbReference>
<dbReference type="GO" id="GO:0033619">
    <property type="term" value="P:membrane protein proteolysis"/>
    <property type="evidence" value="ECO:0007669"/>
    <property type="project" value="TreeGrafter"/>
</dbReference>
<feature type="transmembrane region" description="Helical" evidence="9">
    <location>
        <begin position="452"/>
        <end position="470"/>
    </location>
</feature>
<dbReference type="GO" id="GO:0042500">
    <property type="term" value="F:aspartic endopeptidase activity, intramembrane cleaving"/>
    <property type="evidence" value="ECO:0007669"/>
    <property type="project" value="InterPro"/>
</dbReference>
<feature type="transmembrane region" description="Helical" evidence="9">
    <location>
        <begin position="128"/>
        <end position="149"/>
    </location>
</feature>
<dbReference type="MEROPS" id="A22.008"/>
<feature type="transmembrane region" description="Helical" evidence="9">
    <location>
        <begin position="333"/>
        <end position="352"/>
    </location>
</feature>
<dbReference type="AlphaFoldDB" id="A0A0A1TDL2"/>
<dbReference type="OrthoDB" id="29661at2759"/>
<dbReference type="GO" id="GO:0098554">
    <property type="term" value="C:cytoplasmic side of endoplasmic reticulum membrane"/>
    <property type="evidence" value="ECO:0007669"/>
    <property type="project" value="TreeGrafter"/>
</dbReference>
<comment type="similarity">
    <text evidence="2">Belongs to the peptidase A22B family.</text>
</comment>
<protein>
    <recommendedName>
        <fullName evidence="12">Signal peptide peptidase</fullName>
    </recommendedName>
</protein>
<keyword evidence="7 9" id="KW-0472">Membrane</keyword>
<feature type="transmembrane region" description="Helical" evidence="9">
    <location>
        <begin position="424"/>
        <end position="446"/>
    </location>
</feature>
<comment type="subcellular location">
    <subcellularLocation>
        <location evidence="1">Endoplasmic reticulum membrane</location>
        <topology evidence="1">Multi-pass membrane protein</topology>
    </subcellularLocation>
</comment>
<evidence type="ECO:0000313" key="11">
    <source>
        <dbReference type="Proteomes" id="UP000039046"/>
    </source>
</evidence>
<feature type="transmembrane region" description="Helical" evidence="9">
    <location>
        <begin position="90"/>
        <end position="108"/>
    </location>
</feature>
<sequence length="570" mass="63604">MSSAPPAGNFTDTGNATVTSGAWDFLGPLQDMDFLWLELQLVGSAMGIIYLGAHASLRRPPSAAPPKDKKTGKTKKEDDNFTQGLELGDAIMFPLMAGCVLVGLYYLIQYLKDPAILTTILKYYMSTVSVASMVTLYAHGMDLVTSFVFPKYWRGRDGRLRKAVQGEQKAVTCDDAGNVVDQQTESNPLPWILGIFAPTAKSKAFAWKLRNLLTRNWLFRIYLRGAGEEKTTIKFVTVLAIPVSAITAFFYFTTNLPFLSNMLGYGMCYCSLLILSPTDLMIGSLVLVGLFFYDIVMVFYTPYMVTVATTLDVPIKLTFKAAGRQSILGLGDIVIPGMVMAWTLRLDLWLFYQRKIKYESRELSIVEKTASGEIVTRSDSKHMEIKAPYVDVKGRWGDRWWSSALFSRTVLPAEIAATQFPKTYFHATLTGYLAGMIVTLAMLLVFKRGQPALLYLVPGVLGSIYTTALFRGELKKIWRYTEDGSLDTTDVIVEVDGQGNSTKTIGVLKDGVVDTTKTDDEKTKEKEKADEEKEKKERQERDDKEKKEALAKKGYSVFSVTLDVPPEDEE</sequence>
<dbReference type="STRING" id="1531966.A0A0A1TDL2"/>
<dbReference type="HOGENOM" id="CLU_023799_1_1_1"/>
<feature type="transmembrane region" description="Helical" evidence="9">
    <location>
        <begin position="233"/>
        <end position="252"/>
    </location>
</feature>
<name>A0A0A1TDL2_9HYPO</name>
<evidence type="ECO:0000256" key="5">
    <source>
        <dbReference type="ARBA" id="ARBA00022824"/>
    </source>
</evidence>
<evidence type="ECO:0000256" key="7">
    <source>
        <dbReference type="ARBA" id="ARBA00023136"/>
    </source>
</evidence>
<evidence type="ECO:0000313" key="10">
    <source>
        <dbReference type="EMBL" id="CEJ86769.1"/>
    </source>
</evidence>
<accession>A0A0A1TDL2</accession>
<dbReference type="PANTHER" id="PTHR12174">
    <property type="entry name" value="SIGNAL PEPTIDE PEPTIDASE"/>
    <property type="match status" value="1"/>
</dbReference>
<dbReference type="Proteomes" id="UP000039046">
    <property type="component" value="Unassembled WGS sequence"/>
</dbReference>
<feature type="region of interest" description="Disordered" evidence="8">
    <location>
        <begin position="516"/>
        <end position="549"/>
    </location>
</feature>
<feature type="region of interest" description="Disordered" evidence="8">
    <location>
        <begin position="59"/>
        <end position="80"/>
    </location>
</feature>
<dbReference type="InterPro" id="IPR006639">
    <property type="entry name" value="Preselin/SPP"/>
</dbReference>
<feature type="compositionally biased region" description="Basic and acidic residues" evidence="8">
    <location>
        <begin position="66"/>
        <end position="79"/>
    </location>
</feature>
<keyword evidence="5" id="KW-0256">Endoplasmic reticulum</keyword>
<feature type="transmembrane region" description="Helical" evidence="9">
    <location>
        <begin position="34"/>
        <end position="53"/>
    </location>
</feature>
<keyword evidence="3 9" id="KW-0812">Transmembrane</keyword>
<keyword evidence="6 9" id="KW-1133">Transmembrane helix</keyword>
<dbReference type="PANTHER" id="PTHR12174:SF23">
    <property type="entry name" value="MINOR HISTOCOMPATIBILITY ANTIGEN H13"/>
    <property type="match status" value="1"/>
</dbReference>